<feature type="compositionally biased region" description="Low complexity" evidence="1">
    <location>
        <begin position="242"/>
        <end position="264"/>
    </location>
</feature>
<protein>
    <submittedName>
        <fullName evidence="2">Uncharacterized protein</fullName>
    </submittedName>
</protein>
<feature type="compositionally biased region" description="Basic and acidic residues" evidence="1">
    <location>
        <begin position="138"/>
        <end position="149"/>
    </location>
</feature>
<name>A0A840WCB6_9ACTN</name>
<dbReference type="AlphaFoldDB" id="A0A840WCB6"/>
<feature type="compositionally biased region" description="Acidic residues" evidence="1">
    <location>
        <begin position="167"/>
        <end position="180"/>
    </location>
</feature>
<comment type="caution">
    <text evidence="2">The sequence shown here is derived from an EMBL/GenBank/DDBJ whole genome shotgun (WGS) entry which is preliminary data.</text>
</comment>
<evidence type="ECO:0000313" key="2">
    <source>
        <dbReference type="EMBL" id="MBB5494670.1"/>
    </source>
</evidence>
<feature type="compositionally biased region" description="Polar residues" evidence="1">
    <location>
        <begin position="187"/>
        <end position="198"/>
    </location>
</feature>
<feature type="compositionally biased region" description="Polar residues" evidence="1">
    <location>
        <begin position="153"/>
        <end position="164"/>
    </location>
</feature>
<feature type="compositionally biased region" description="Low complexity" evidence="1">
    <location>
        <begin position="217"/>
        <end position="231"/>
    </location>
</feature>
<evidence type="ECO:0000313" key="3">
    <source>
        <dbReference type="Proteomes" id="UP000579647"/>
    </source>
</evidence>
<reference evidence="2 3" key="1">
    <citation type="submission" date="2020-08" db="EMBL/GenBank/DDBJ databases">
        <title>Sequencing the genomes of 1000 actinobacteria strains.</title>
        <authorList>
            <person name="Klenk H.-P."/>
        </authorList>
    </citation>
    <scope>NUCLEOTIDE SEQUENCE [LARGE SCALE GENOMIC DNA]</scope>
    <source>
        <strain evidence="2 3">DSM 44598</strain>
    </source>
</reference>
<keyword evidence="3" id="KW-1185">Reference proteome</keyword>
<sequence>MIPRTSRTGALRAASAACAAAPSLLALPLMVGAFLAVLWLLAAPAQADAGSGTLGGPVAETASAAGGALGLGEPPTLEKQTLERVVPEEITEPVTATLGTVHQRLEKGTADTAAVAATLHEPATGVRDEVRGVVTEIDRARGETVERGLAHTLPTTEPRTSRTTGPPEDEGTAGSGEEEREPSSESTDGSAEATSPTTPDAPVRPAVTAQQHRSESAAETTRATTAGTGTADRAPEPQRLQAATGSAAPAASAPAPAGGVAGYLTAAPLPAPAADTAHLAAYRLHSVPADPADDPTVSPD</sequence>
<dbReference type="Proteomes" id="UP000579647">
    <property type="component" value="Unassembled WGS sequence"/>
</dbReference>
<dbReference type="EMBL" id="JACHDO010000001">
    <property type="protein sequence ID" value="MBB5494670.1"/>
    <property type="molecule type" value="Genomic_DNA"/>
</dbReference>
<dbReference type="RefSeq" id="WP_184368487.1">
    <property type="nucleotide sequence ID" value="NZ_BAAAKM010000063.1"/>
</dbReference>
<feature type="region of interest" description="Disordered" evidence="1">
    <location>
        <begin position="138"/>
        <end position="264"/>
    </location>
</feature>
<proteinExistence type="predicted"/>
<organism evidence="2 3">
    <name type="scientific">Nocardiopsis metallicus</name>
    <dbReference type="NCBI Taxonomy" id="179819"/>
    <lineage>
        <taxon>Bacteria</taxon>
        <taxon>Bacillati</taxon>
        <taxon>Actinomycetota</taxon>
        <taxon>Actinomycetes</taxon>
        <taxon>Streptosporangiales</taxon>
        <taxon>Nocardiopsidaceae</taxon>
        <taxon>Nocardiopsis</taxon>
    </lineage>
</organism>
<accession>A0A840WCB6</accession>
<gene>
    <name evidence="2" type="ORF">HNR07_005807</name>
</gene>
<evidence type="ECO:0000256" key="1">
    <source>
        <dbReference type="SAM" id="MobiDB-lite"/>
    </source>
</evidence>